<dbReference type="Proteomes" id="UP001597102">
    <property type="component" value="Unassembled WGS sequence"/>
</dbReference>
<evidence type="ECO:0000313" key="10">
    <source>
        <dbReference type="Proteomes" id="UP001597102"/>
    </source>
</evidence>
<dbReference type="InterPro" id="IPR045854">
    <property type="entry name" value="NO2/SO3_Rdtase_4Fe4S_sf"/>
</dbReference>
<dbReference type="PANTHER" id="PTHR32439">
    <property type="entry name" value="FERREDOXIN--NITRITE REDUCTASE, CHLOROPLASTIC"/>
    <property type="match status" value="1"/>
</dbReference>
<keyword evidence="1" id="KW-0004">4Fe-4S</keyword>
<keyword evidence="5" id="KW-0408">Iron</keyword>
<evidence type="ECO:0000256" key="2">
    <source>
        <dbReference type="ARBA" id="ARBA00022617"/>
    </source>
</evidence>
<accession>A0ABW3JA54</accession>
<keyword evidence="6" id="KW-0411">Iron-sulfur</keyword>
<dbReference type="GO" id="GO:0043818">
    <property type="term" value="F:precorrin-3B synthase activity"/>
    <property type="evidence" value="ECO:0007669"/>
    <property type="project" value="UniProtKB-EC"/>
</dbReference>
<comment type="caution">
    <text evidence="9">The sequence shown here is derived from an EMBL/GenBank/DDBJ whole genome shotgun (WGS) entry which is preliminary data.</text>
</comment>
<keyword evidence="4 9" id="KW-0560">Oxidoreductase</keyword>
<dbReference type="EMBL" id="JBHTJO010000001">
    <property type="protein sequence ID" value="MFD0986312.1"/>
    <property type="molecule type" value="Genomic_DNA"/>
</dbReference>
<feature type="domain" description="Nitrite/Sulfite reductase ferredoxin-like" evidence="8">
    <location>
        <begin position="20"/>
        <end position="84"/>
    </location>
</feature>
<dbReference type="Pfam" id="PF03460">
    <property type="entry name" value="NIR_SIR_ferr"/>
    <property type="match status" value="1"/>
</dbReference>
<keyword evidence="3" id="KW-0479">Metal-binding</keyword>
<dbReference type="InterPro" id="IPR006067">
    <property type="entry name" value="NO2/SO3_Rdtase_4Fe4S_dom"/>
</dbReference>
<dbReference type="InterPro" id="IPR005117">
    <property type="entry name" value="NiRdtase/SiRdtase_haem-b_fer"/>
</dbReference>
<dbReference type="PANTHER" id="PTHR32439:SF9">
    <property type="entry name" value="BLR3264 PROTEIN"/>
    <property type="match status" value="1"/>
</dbReference>
<evidence type="ECO:0000256" key="5">
    <source>
        <dbReference type="ARBA" id="ARBA00023004"/>
    </source>
</evidence>
<dbReference type="RefSeq" id="WP_379086202.1">
    <property type="nucleotide sequence ID" value="NZ_JBHTJO010000001.1"/>
</dbReference>
<sequence length="430" mass="45625">MSGTPSSPAPRGWCPGALRPMESGDGLIVRLRPRGGAFTTPALRVIADLAARYGNGQIDLTRRANLQLRGLRDADLPALWEALSATGLLDESAEAESVRNVMVSPLAGLAPDEIADPRPVARALENRLTSDERLWSLPGKFGFSVDGGGAFSIANERADIRLQVVTKKGETTMALGLDRLEGVDWVASTTVDQAATMASAAAHLFLEMRRTAPQSGEARRLRDLAEADYLILRTRVASVLPTLACPPLTTSPDRSLGILERNGAAFALAMAVPFGRIEAGQLHRLATEETRLGIPQVRLSPWRTLYAPLIDHGAGDALAAMAAEAGFILDAADPLLAIDACPGAPGCGRTHLDTRQAARDLAPHLKRLGVFSCHISGCAKGCARSRAADLVLVGSGDGYGLNRDATAQESPRAVVPRTQLSRLRHLVETL</sequence>
<protein>
    <submittedName>
        <fullName evidence="9">Precorrin-3B synthase</fullName>
        <ecNumber evidence="9">1.14.13.83</ecNumber>
    </submittedName>
</protein>
<gene>
    <name evidence="9" type="primary">cobG</name>
    <name evidence="9" type="ORF">ACFQ2F_04300</name>
</gene>
<keyword evidence="2" id="KW-0349">Heme</keyword>
<evidence type="ECO:0000313" key="9">
    <source>
        <dbReference type="EMBL" id="MFD0986312.1"/>
    </source>
</evidence>
<evidence type="ECO:0000256" key="3">
    <source>
        <dbReference type="ARBA" id="ARBA00022723"/>
    </source>
</evidence>
<reference evidence="10" key="1">
    <citation type="journal article" date="2019" name="Int. J. Syst. Evol. Microbiol.">
        <title>The Global Catalogue of Microorganisms (GCM) 10K type strain sequencing project: providing services to taxonomists for standard genome sequencing and annotation.</title>
        <authorList>
            <consortium name="The Broad Institute Genomics Platform"/>
            <consortium name="The Broad Institute Genome Sequencing Center for Infectious Disease"/>
            <person name="Wu L."/>
            <person name="Ma J."/>
        </authorList>
    </citation>
    <scope>NUCLEOTIDE SEQUENCE [LARGE SCALE GENOMIC DNA]</scope>
    <source>
        <strain evidence="10">CCUG 61697</strain>
    </source>
</reference>
<evidence type="ECO:0000256" key="1">
    <source>
        <dbReference type="ARBA" id="ARBA00022485"/>
    </source>
</evidence>
<dbReference type="SUPFAM" id="SSF56014">
    <property type="entry name" value="Nitrite and sulphite reductase 4Fe-4S domain-like"/>
    <property type="match status" value="2"/>
</dbReference>
<organism evidence="9 10">
    <name type="scientific">Methyloligella solikamskensis</name>
    <dbReference type="NCBI Taxonomy" id="1177756"/>
    <lineage>
        <taxon>Bacteria</taxon>
        <taxon>Pseudomonadati</taxon>
        <taxon>Pseudomonadota</taxon>
        <taxon>Alphaproteobacteria</taxon>
        <taxon>Hyphomicrobiales</taxon>
        <taxon>Hyphomicrobiaceae</taxon>
        <taxon>Methyloligella</taxon>
    </lineage>
</organism>
<dbReference type="InterPro" id="IPR012798">
    <property type="entry name" value="Cbl_synth_CobG-like"/>
</dbReference>
<dbReference type="Gene3D" id="3.30.413.10">
    <property type="entry name" value="Sulfite Reductase Hemoprotein, domain 1"/>
    <property type="match status" value="2"/>
</dbReference>
<dbReference type="InterPro" id="IPR036136">
    <property type="entry name" value="Nit/Sulf_reduc_fer-like_dom_sf"/>
</dbReference>
<dbReference type="Gene3D" id="3.90.480.10">
    <property type="entry name" value="Sulfite Reductase Hemoprotein,Domain 2"/>
    <property type="match status" value="1"/>
</dbReference>
<dbReference type="SUPFAM" id="SSF55124">
    <property type="entry name" value="Nitrite/Sulfite reductase N-terminal domain-like"/>
    <property type="match status" value="2"/>
</dbReference>
<name>A0ABW3JA54_9HYPH</name>
<dbReference type="Pfam" id="PF01077">
    <property type="entry name" value="NIR_SIR"/>
    <property type="match status" value="1"/>
</dbReference>
<evidence type="ECO:0000259" key="8">
    <source>
        <dbReference type="Pfam" id="PF03460"/>
    </source>
</evidence>
<evidence type="ECO:0000256" key="4">
    <source>
        <dbReference type="ARBA" id="ARBA00023002"/>
    </source>
</evidence>
<proteinExistence type="predicted"/>
<dbReference type="EC" id="1.14.13.83" evidence="9"/>
<dbReference type="InterPro" id="IPR051329">
    <property type="entry name" value="NIR_SIR_4Fe-4S"/>
</dbReference>
<feature type="domain" description="Nitrite/sulphite reductase 4Fe-4S" evidence="7">
    <location>
        <begin position="96"/>
        <end position="171"/>
    </location>
</feature>
<keyword evidence="10" id="KW-1185">Reference proteome</keyword>
<evidence type="ECO:0000259" key="7">
    <source>
        <dbReference type="Pfam" id="PF01077"/>
    </source>
</evidence>
<evidence type="ECO:0000256" key="6">
    <source>
        <dbReference type="ARBA" id="ARBA00023014"/>
    </source>
</evidence>
<dbReference type="NCBIfam" id="TIGR02435">
    <property type="entry name" value="CobG"/>
    <property type="match status" value="1"/>
</dbReference>